<dbReference type="RefSeq" id="XP_018131640.1">
    <property type="nucleotide sequence ID" value="XM_018273351.1"/>
</dbReference>
<gene>
    <name evidence="3" type="ORF">VE01_03869</name>
</gene>
<dbReference type="Proteomes" id="UP000091956">
    <property type="component" value="Unassembled WGS sequence"/>
</dbReference>
<evidence type="ECO:0000259" key="2">
    <source>
        <dbReference type="Pfam" id="PF24864"/>
    </source>
</evidence>
<dbReference type="AlphaFoldDB" id="A0A1B8GQ04"/>
<dbReference type="OrthoDB" id="4757095at2759"/>
<dbReference type="PANTHER" id="PTHR38790">
    <property type="entry name" value="2EXR DOMAIN-CONTAINING PROTEIN-RELATED"/>
    <property type="match status" value="1"/>
</dbReference>
<dbReference type="Pfam" id="PF24864">
    <property type="entry name" value="DUF7730"/>
    <property type="match status" value="1"/>
</dbReference>
<sequence>MPSGPRDGLRAAVSPEIMATETTEEAAPPAHATIDIRGTATPLDPSSPNPHSGRNPNPKPGANPPLLNLPPEIRHQIWAEILSGNTIHLEVERGSLRGTKCIARDPSKCHDAPFTRGCQASRDLERSQKTKPAAGGKLNLLPLLLTCKLIYTEAITLIYTTNTFTLLNLSTLHSLPLLLPSHLHSIRTLLLITGISPGTNHSILPPRRHPGSVLELDDDYVAEWAVVWRMLASMQGLRALDVEFVPVNHAGFFSRRESSEMVLEKVGGGEGGRASIHLPRRRGLWWRSTVARSALAALEGVYGGGGVEGPVGDVAGWAEEGGEM</sequence>
<feature type="domain" description="DUF7730" evidence="2">
    <location>
        <begin position="66"/>
        <end position="267"/>
    </location>
</feature>
<evidence type="ECO:0000256" key="1">
    <source>
        <dbReference type="SAM" id="MobiDB-lite"/>
    </source>
</evidence>
<dbReference type="PANTHER" id="PTHR38790:SF9">
    <property type="entry name" value="F-BOX DOMAIN-CONTAINING PROTEIN"/>
    <property type="match status" value="1"/>
</dbReference>
<dbReference type="GeneID" id="28837255"/>
<feature type="compositionally biased region" description="Low complexity" evidence="1">
    <location>
        <begin position="15"/>
        <end position="33"/>
    </location>
</feature>
<feature type="region of interest" description="Disordered" evidence="1">
    <location>
        <begin position="1"/>
        <end position="68"/>
    </location>
</feature>
<protein>
    <recommendedName>
        <fullName evidence="2">DUF7730 domain-containing protein</fullName>
    </recommendedName>
</protein>
<reference evidence="4" key="2">
    <citation type="journal article" date="2018" name="Nat. Commun.">
        <title>Extreme sensitivity to ultraviolet light in the fungal pathogen causing white-nose syndrome of bats.</title>
        <authorList>
            <person name="Palmer J.M."/>
            <person name="Drees K.P."/>
            <person name="Foster J.T."/>
            <person name="Lindner D.L."/>
        </authorList>
    </citation>
    <scope>NUCLEOTIDE SEQUENCE [LARGE SCALE GENOMIC DNA]</scope>
    <source>
        <strain evidence="4">UAMH 10579</strain>
    </source>
</reference>
<name>A0A1B8GQ04_9PEZI</name>
<organism evidence="3 4">
    <name type="scientific">Pseudogymnoascus verrucosus</name>
    <dbReference type="NCBI Taxonomy" id="342668"/>
    <lineage>
        <taxon>Eukaryota</taxon>
        <taxon>Fungi</taxon>
        <taxon>Dikarya</taxon>
        <taxon>Ascomycota</taxon>
        <taxon>Pezizomycotina</taxon>
        <taxon>Leotiomycetes</taxon>
        <taxon>Thelebolales</taxon>
        <taxon>Thelebolaceae</taxon>
        <taxon>Pseudogymnoascus</taxon>
    </lineage>
</organism>
<evidence type="ECO:0000313" key="4">
    <source>
        <dbReference type="Proteomes" id="UP000091956"/>
    </source>
</evidence>
<evidence type="ECO:0000313" key="3">
    <source>
        <dbReference type="EMBL" id="OBT97907.1"/>
    </source>
</evidence>
<accession>A0A1B8GQ04</accession>
<proteinExistence type="predicted"/>
<feature type="compositionally biased region" description="Polar residues" evidence="1">
    <location>
        <begin position="44"/>
        <end position="54"/>
    </location>
</feature>
<dbReference type="EMBL" id="KV460219">
    <property type="protein sequence ID" value="OBT97907.1"/>
    <property type="molecule type" value="Genomic_DNA"/>
</dbReference>
<dbReference type="InterPro" id="IPR056632">
    <property type="entry name" value="DUF7730"/>
</dbReference>
<keyword evidence="4" id="KW-1185">Reference proteome</keyword>
<dbReference type="STRING" id="342668.A0A1B8GQ04"/>
<reference evidence="3 4" key="1">
    <citation type="submission" date="2016-03" db="EMBL/GenBank/DDBJ databases">
        <title>Comparative genomics of Pseudogymnoascus destructans, the fungus causing white-nose syndrome of bats.</title>
        <authorList>
            <person name="Palmer J.M."/>
            <person name="Drees K.P."/>
            <person name="Foster J.T."/>
            <person name="Lindner D.L."/>
        </authorList>
    </citation>
    <scope>NUCLEOTIDE SEQUENCE [LARGE SCALE GENOMIC DNA]</scope>
    <source>
        <strain evidence="3 4">UAMH 10579</strain>
    </source>
</reference>